<dbReference type="CDD" id="cd07724">
    <property type="entry name" value="POD-like_MBL-fold"/>
    <property type="match status" value="1"/>
</dbReference>
<dbReference type="Gene3D" id="3.40.250.10">
    <property type="entry name" value="Rhodanese-like domain"/>
    <property type="match status" value="2"/>
</dbReference>
<dbReference type="Pfam" id="PF00581">
    <property type="entry name" value="Rhodanese"/>
    <property type="match status" value="2"/>
</dbReference>
<dbReference type="CDD" id="cd00158">
    <property type="entry name" value="RHOD"/>
    <property type="match status" value="1"/>
</dbReference>
<dbReference type="RefSeq" id="WP_202335581.1">
    <property type="nucleotide sequence ID" value="NZ_CP068439.1"/>
</dbReference>
<gene>
    <name evidence="3" type="ORF">JK629_10530</name>
</gene>
<dbReference type="InterPro" id="IPR036866">
    <property type="entry name" value="RibonucZ/Hydroxyglut_hydro"/>
</dbReference>
<protein>
    <submittedName>
        <fullName evidence="3">MBL fold metallo-hydrolase</fullName>
    </submittedName>
</protein>
<dbReference type="Pfam" id="PF00753">
    <property type="entry name" value="Lactamase_B"/>
    <property type="match status" value="1"/>
</dbReference>
<dbReference type="EMBL" id="CP068439">
    <property type="protein sequence ID" value="QQX75767.1"/>
    <property type="molecule type" value="Genomic_DNA"/>
</dbReference>
<sequence length="446" mass="50033">MKIKQFEYEPLSHFSYAIISDGKMALVDPERNPMQYYKYAEENGAKIVAVFETHPHADFVSSHLQIHKETGAKLYCSEKTGADYPHHAFDDGDEVKMGNTIFRAINTPGHSLDSVTIVATEENKTALFTGDTLFVGDVGRPDLREKAGHMKAKREELAKMMYDTIQNKFTDLPDTAYVYPAHGAGSLCGKGMSEDASSSTLGNERIGNWAFKKQTEEQFVNNLLDSQPFIPHYFGYNVDINKNGAKNLRSALGKIDFKIAVHEPKNNDFIVDIRGEEVFKKNHLPGSINIMAVSETSKFETWLGSIVKPEEKFHIVVDSIENAEEILERTAKIGYETNVLSVITIDDDAHEKSDSLNLEDFKKNTEKYTIVDIRNDSEVAEGKFFKNAIAIPLNQLREKAKEIPTDKPIVVHCAGGYRSAAGYSILEKALNKKNVFDLSDDVEDFK</sequence>
<dbReference type="SMART" id="SM00450">
    <property type="entry name" value="RHOD"/>
    <property type="match status" value="1"/>
</dbReference>
<dbReference type="InterPro" id="IPR001763">
    <property type="entry name" value="Rhodanese-like_dom"/>
</dbReference>
<dbReference type="InterPro" id="IPR001279">
    <property type="entry name" value="Metallo-B-lactamas"/>
</dbReference>
<dbReference type="Proteomes" id="UP000629420">
    <property type="component" value="Chromosome"/>
</dbReference>
<organism evidence="3 4">
    <name type="scientific">Aequorivita iocasae</name>
    <dbReference type="NCBI Taxonomy" id="2803865"/>
    <lineage>
        <taxon>Bacteria</taxon>
        <taxon>Pseudomonadati</taxon>
        <taxon>Bacteroidota</taxon>
        <taxon>Flavobacteriia</taxon>
        <taxon>Flavobacteriales</taxon>
        <taxon>Flavobacteriaceae</taxon>
        <taxon>Aequorivita</taxon>
    </lineage>
</organism>
<feature type="domain" description="Rhodanese" evidence="2">
    <location>
        <begin position="364"/>
        <end position="441"/>
    </location>
</feature>
<name>A0ABX7DQP6_9FLAO</name>
<keyword evidence="4" id="KW-1185">Reference proteome</keyword>
<dbReference type="PANTHER" id="PTHR43084">
    <property type="entry name" value="PERSULFIDE DIOXYGENASE ETHE1"/>
    <property type="match status" value="1"/>
</dbReference>
<dbReference type="SUPFAM" id="SSF52821">
    <property type="entry name" value="Rhodanese/Cell cycle control phosphatase"/>
    <property type="match status" value="2"/>
</dbReference>
<evidence type="ECO:0000313" key="3">
    <source>
        <dbReference type="EMBL" id="QQX75767.1"/>
    </source>
</evidence>
<proteinExistence type="predicted"/>
<dbReference type="PANTHER" id="PTHR43084:SF1">
    <property type="entry name" value="PERSULFIDE DIOXYGENASE ETHE1, MITOCHONDRIAL"/>
    <property type="match status" value="1"/>
</dbReference>
<reference evidence="3 4" key="1">
    <citation type="submission" date="2021-01" db="EMBL/GenBank/DDBJ databases">
        <title>Aequorivita sp. strain KX20305, a bacterium isolated from the sediment collected at a cold seep field in South China Sea.</title>
        <authorList>
            <person name="Zhang H."/>
            <person name="Li C."/>
        </authorList>
    </citation>
    <scope>NUCLEOTIDE SEQUENCE [LARGE SCALE GENOMIC DNA]</scope>
    <source>
        <strain evidence="3 4">KX20305</strain>
    </source>
</reference>
<accession>A0ABX7DQP6</accession>
<dbReference type="PROSITE" id="PS50206">
    <property type="entry name" value="RHODANESE_3"/>
    <property type="match status" value="2"/>
</dbReference>
<dbReference type="InterPro" id="IPR036873">
    <property type="entry name" value="Rhodanese-like_dom_sf"/>
</dbReference>
<evidence type="ECO:0000259" key="2">
    <source>
        <dbReference type="PROSITE" id="PS50206"/>
    </source>
</evidence>
<dbReference type="InterPro" id="IPR044528">
    <property type="entry name" value="POD-like_MBL-fold"/>
</dbReference>
<feature type="domain" description="Rhodanese" evidence="2">
    <location>
        <begin position="264"/>
        <end position="290"/>
    </location>
</feature>
<dbReference type="InterPro" id="IPR051682">
    <property type="entry name" value="Mito_Persulfide_Diox"/>
</dbReference>
<evidence type="ECO:0000313" key="4">
    <source>
        <dbReference type="Proteomes" id="UP000629420"/>
    </source>
</evidence>
<keyword evidence="1" id="KW-0479">Metal-binding</keyword>
<dbReference type="SUPFAM" id="SSF56281">
    <property type="entry name" value="Metallo-hydrolase/oxidoreductase"/>
    <property type="match status" value="1"/>
</dbReference>
<dbReference type="Gene3D" id="3.60.15.10">
    <property type="entry name" value="Ribonuclease Z/Hydroxyacylglutathione hydrolase-like"/>
    <property type="match status" value="1"/>
</dbReference>
<evidence type="ECO:0000256" key="1">
    <source>
        <dbReference type="ARBA" id="ARBA00022723"/>
    </source>
</evidence>
<dbReference type="SMART" id="SM00849">
    <property type="entry name" value="Lactamase_B"/>
    <property type="match status" value="1"/>
</dbReference>